<dbReference type="RefSeq" id="XP_013267565.1">
    <property type="nucleotide sequence ID" value="XM_013412111.1"/>
</dbReference>
<dbReference type="STRING" id="1442369.A0A0D2I3R6"/>
<organism evidence="2 3">
    <name type="scientific">Rhinocladiella mackenziei CBS 650.93</name>
    <dbReference type="NCBI Taxonomy" id="1442369"/>
    <lineage>
        <taxon>Eukaryota</taxon>
        <taxon>Fungi</taxon>
        <taxon>Dikarya</taxon>
        <taxon>Ascomycota</taxon>
        <taxon>Pezizomycotina</taxon>
        <taxon>Eurotiomycetes</taxon>
        <taxon>Chaetothyriomycetidae</taxon>
        <taxon>Chaetothyriales</taxon>
        <taxon>Herpotrichiellaceae</taxon>
        <taxon>Rhinocladiella</taxon>
    </lineage>
</organism>
<dbReference type="OrthoDB" id="4160292at2759"/>
<feature type="compositionally biased region" description="Basic and acidic residues" evidence="1">
    <location>
        <begin position="290"/>
        <end position="299"/>
    </location>
</feature>
<sequence length="553" mass="58760">MTRRKRTSSPSPSGAQKRVAFEIPASLHQLSTISRSLATNTNSHAPSGSTSPVANTQSQPRLTSRSSSSHSASSFSTTSPTVQHTPAKFVPQKHSFPGSQPWPQPVPKPQALLAVSKQIEEITGKKPTPTNVSPPSAAAQARPPLPTPLTSKVLPKGRPSPPRSQNEEPVLNPGETPVLSTHPNLIASLIAKKRAENEAKGNRARWARRQAEYRMAKSPATQPMNELNTEVDRNKIKQPQPRSVSNPLPARSVPNAPAANAPTPNVSEDQTPAAESVSTPPTVDSAKGIETAKDSRPNDSDSLFGSTFSSPIAEFLERATDNANLREALGPHSIMSTQSSSQNLVGHPTSALADATSKSQDVAIPPLFSGKSMANQASDQVQQLSPVTNANFALNSPSVMQQKLPRNSSTSGQTQGSHAAAMAQHPLPQSQQFYDGVPGYQKLDWRGFPGDTTSSVAMRPNFTLGSNYGPPTRSTNMPYYAMGMTGPYAMEARTPPGPIQTYGNTVLTAAAGDNEPARSQQSNPGLMTAVDMVAGINTKFKIATKSNFSVPKR</sequence>
<evidence type="ECO:0000256" key="1">
    <source>
        <dbReference type="SAM" id="MobiDB-lite"/>
    </source>
</evidence>
<dbReference type="EMBL" id="KN847483">
    <property type="protein sequence ID" value="KIX00429.1"/>
    <property type="molecule type" value="Genomic_DNA"/>
</dbReference>
<dbReference type="AlphaFoldDB" id="A0A0D2I3R6"/>
<feature type="compositionally biased region" description="Low complexity" evidence="1">
    <location>
        <begin position="56"/>
        <end position="81"/>
    </location>
</feature>
<accession>A0A0D2I3R6</accession>
<dbReference type="VEuPathDB" id="FungiDB:Z518_10568"/>
<proteinExistence type="predicted"/>
<feature type="compositionally biased region" description="Low complexity" evidence="1">
    <location>
        <begin position="254"/>
        <end position="265"/>
    </location>
</feature>
<feature type="region of interest" description="Disordered" evidence="1">
    <location>
        <begin position="32"/>
        <end position="305"/>
    </location>
</feature>
<feature type="compositionally biased region" description="Polar residues" evidence="1">
    <location>
        <begin position="401"/>
        <end position="417"/>
    </location>
</feature>
<evidence type="ECO:0000313" key="3">
    <source>
        <dbReference type="Proteomes" id="UP000053617"/>
    </source>
</evidence>
<dbReference type="GeneID" id="25298639"/>
<keyword evidence="3" id="KW-1185">Reference proteome</keyword>
<feature type="region of interest" description="Disordered" evidence="1">
    <location>
        <begin position="1"/>
        <end position="20"/>
    </location>
</feature>
<feature type="compositionally biased region" description="Polar residues" evidence="1">
    <location>
        <begin position="219"/>
        <end position="228"/>
    </location>
</feature>
<reference evidence="2 3" key="1">
    <citation type="submission" date="2015-01" db="EMBL/GenBank/DDBJ databases">
        <title>The Genome Sequence of Rhinocladiella mackenzie CBS 650.93.</title>
        <authorList>
            <consortium name="The Broad Institute Genomics Platform"/>
            <person name="Cuomo C."/>
            <person name="de Hoog S."/>
            <person name="Gorbushina A."/>
            <person name="Stielow B."/>
            <person name="Teixiera M."/>
            <person name="Abouelleil A."/>
            <person name="Chapman S.B."/>
            <person name="Priest M."/>
            <person name="Young S.K."/>
            <person name="Wortman J."/>
            <person name="Nusbaum C."/>
            <person name="Birren B."/>
        </authorList>
    </citation>
    <scope>NUCLEOTIDE SEQUENCE [LARGE SCALE GENOMIC DNA]</scope>
    <source>
        <strain evidence="2 3">CBS 650.93</strain>
    </source>
</reference>
<feature type="compositionally biased region" description="Polar residues" evidence="1">
    <location>
        <begin position="32"/>
        <end position="55"/>
    </location>
</feature>
<name>A0A0D2I3R6_9EURO</name>
<feature type="region of interest" description="Disordered" evidence="1">
    <location>
        <begin position="401"/>
        <end position="424"/>
    </location>
</feature>
<dbReference type="HOGENOM" id="CLU_034111_0_0_1"/>
<protein>
    <submittedName>
        <fullName evidence="2">Uncharacterized protein</fullName>
    </submittedName>
</protein>
<gene>
    <name evidence="2" type="ORF">Z518_10568</name>
</gene>
<dbReference type="Proteomes" id="UP000053617">
    <property type="component" value="Unassembled WGS sequence"/>
</dbReference>
<evidence type="ECO:0000313" key="2">
    <source>
        <dbReference type="EMBL" id="KIX00429.1"/>
    </source>
</evidence>